<dbReference type="GO" id="GO:0005524">
    <property type="term" value="F:ATP binding"/>
    <property type="evidence" value="ECO:0007669"/>
    <property type="project" value="TreeGrafter"/>
</dbReference>
<dbReference type="FunFam" id="3.40.50.1100:FF:000005">
    <property type="entry name" value="Threonine dehydratase catabolic"/>
    <property type="match status" value="1"/>
</dbReference>
<name>A0A839SPU0_9PROT</name>
<dbReference type="RefSeq" id="WP_183415288.1">
    <property type="nucleotide sequence ID" value="NZ_JACHXA010000002.1"/>
</dbReference>
<dbReference type="GO" id="GO:0030170">
    <property type="term" value="F:pyridoxal phosphate binding"/>
    <property type="evidence" value="ECO:0007669"/>
    <property type="project" value="InterPro"/>
</dbReference>
<feature type="domain" description="Tryptophan synthase beta chain-like PALP" evidence="9">
    <location>
        <begin position="34"/>
        <end position="324"/>
    </location>
</feature>
<gene>
    <name evidence="10" type="ORF">FHR98_000734</name>
</gene>
<accession>A0A839SPU0</accession>
<dbReference type="SUPFAM" id="SSF53686">
    <property type="entry name" value="Tryptophan synthase beta subunit-like PLP-dependent enzymes"/>
    <property type="match status" value="1"/>
</dbReference>
<evidence type="ECO:0000256" key="4">
    <source>
        <dbReference type="ARBA" id="ARBA00001946"/>
    </source>
</evidence>
<dbReference type="EC" id="4.3.1.19" evidence="10"/>
<comment type="similarity">
    <text evidence="5">Belongs to the serine/threonine dehydratase family.</text>
</comment>
<dbReference type="AlphaFoldDB" id="A0A839SPU0"/>
<sequence length="340" mass="35544">MSSSPVSIPKTSASDLTTPVFADVLAAAERLKGHAIRTPLLENMALNERTGGRILIKPEVLQRTGSFKFRGAYNAISSLPADAKKRGVIAYSSGNHAQGVAAAAQICGIPARIVMPSDAPAIKVQNTKGYGAEVIPYDRFGENREEIAARICAEYGSYLIAPYDDRRIIAGQGTCGLEIAEQAEALGALPEEVLTCCGGGGLTAGIALALQNRLPDTALTLVEPAGFDDTGRSLGSGSREANDPAARSICDALLSPMPGNLTFQINKSLVTQGVAVSDDEVMDAMAFAFRWLKLVVEPGGAVTLAAVLSGKVATHGRTLAIVLSGGNVDWPRLQEALERA</sequence>
<dbReference type="Gene3D" id="3.40.50.1100">
    <property type="match status" value="2"/>
</dbReference>
<keyword evidence="8 10" id="KW-0456">Lyase</keyword>
<dbReference type="GO" id="GO:0070179">
    <property type="term" value="P:D-serine biosynthetic process"/>
    <property type="evidence" value="ECO:0007669"/>
    <property type="project" value="TreeGrafter"/>
</dbReference>
<comment type="caution">
    <text evidence="10">The sequence shown here is derived from an EMBL/GenBank/DDBJ whole genome shotgun (WGS) entry which is preliminary data.</text>
</comment>
<dbReference type="EMBL" id="JACHXA010000002">
    <property type="protein sequence ID" value="MBB3064462.1"/>
    <property type="molecule type" value="Genomic_DNA"/>
</dbReference>
<dbReference type="PANTHER" id="PTHR43050:SF1">
    <property type="entry name" value="SERINE RACEMASE"/>
    <property type="match status" value="1"/>
</dbReference>
<dbReference type="GO" id="GO:0030378">
    <property type="term" value="F:serine racemase activity"/>
    <property type="evidence" value="ECO:0007669"/>
    <property type="project" value="TreeGrafter"/>
</dbReference>
<comment type="cofactor">
    <cofactor evidence="3">
        <name>Mn(2+)</name>
        <dbReference type="ChEBI" id="CHEBI:29035"/>
    </cofactor>
</comment>
<dbReference type="CDD" id="cd01562">
    <property type="entry name" value="Thr-dehyd"/>
    <property type="match status" value="1"/>
</dbReference>
<dbReference type="PROSITE" id="PS00165">
    <property type="entry name" value="DEHYDRATASE_SER_THR"/>
    <property type="match status" value="1"/>
</dbReference>
<evidence type="ECO:0000313" key="11">
    <source>
        <dbReference type="Proteomes" id="UP000581135"/>
    </source>
</evidence>
<protein>
    <submittedName>
        <fullName evidence="10">Threonine dehydratase</fullName>
        <ecNumber evidence="10">4.3.1.19</ecNumber>
    </submittedName>
</protein>
<dbReference type="PANTHER" id="PTHR43050">
    <property type="entry name" value="SERINE / THREONINE RACEMASE FAMILY MEMBER"/>
    <property type="match status" value="1"/>
</dbReference>
<comment type="cofactor">
    <cofactor evidence="1">
        <name>Ca(2+)</name>
        <dbReference type="ChEBI" id="CHEBI:29108"/>
    </cofactor>
</comment>
<evidence type="ECO:0000259" key="9">
    <source>
        <dbReference type="Pfam" id="PF00291"/>
    </source>
</evidence>
<keyword evidence="11" id="KW-1185">Reference proteome</keyword>
<comment type="cofactor">
    <cofactor evidence="2">
        <name>pyridoxal 5'-phosphate</name>
        <dbReference type="ChEBI" id="CHEBI:597326"/>
    </cofactor>
</comment>
<reference evidence="10 11" key="1">
    <citation type="submission" date="2020-08" db="EMBL/GenBank/DDBJ databases">
        <title>Genomic Encyclopedia of Type Strains, Phase III (KMG-III): the genomes of soil and plant-associated and newly described type strains.</title>
        <authorList>
            <person name="Whitman W."/>
        </authorList>
    </citation>
    <scope>NUCLEOTIDE SEQUENCE [LARGE SCALE GENOMIC DNA]</scope>
    <source>
        <strain evidence="10 11">CECT 8803</strain>
    </source>
</reference>
<evidence type="ECO:0000256" key="2">
    <source>
        <dbReference type="ARBA" id="ARBA00001933"/>
    </source>
</evidence>
<dbReference type="Proteomes" id="UP000581135">
    <property type="component" value="Unassembled WGS sequence"/>
</dbReference>
<evidence type="ECO:0000256" key="6">
    <source>
        <dbReference type="ARBA" id="ARBA00022842"/>
    </source>
</evidence>
<organism evidence="10 11">
    <name type="scientific">Limibacillus halophilus</name>
    <dbReference type="NCBI Taxonomy" id="1579333"/>
    <lineage>
        <taxon>Bacteria</taxon>
        <taxon>Pseudomonadati</taxon>
        <taxon>Pseudomonadota</taxon>
        <taxon>Alphaproteobacteria</taxon>
        <taxon>Rhodospirillales</taxon>
        <taxon>Rhodovibrionaceae</taxon>
        <taxon>Limibacillus</taxon>
    </lineage>
</organism>
<dbReference type="Pfam" id="PF00291">
    <property type="entry name" value="PALP"/>
    <property type="match status" value="1"/>
</dbReference>
<evidence type="ECO:0000256" key="7">
    <source>
        <dbReference type="ARBA" id="ARBA00022898"/>
    </source>
</evidence>
<keyword evidence="7" id="KW-0663">Pyridoxal phosphate</keyword>
<dbReference type="GO" id="GO:0004794">
    <property type="term" value="F:threonine deaminase activity"/>
    <property type="evidence" value="ECO:0007669"/>
    <property type="project" value="UniProtKB-EC"/>
</dbReference>
<dbReference type="GO" id="GO:0003941">
    <property type="term" value="F:L-serine ammonia-lyase activity"/>
    <property type="evidence" value="ECO:0007669"/>
    <property type="project" value="TreeGrafter"/>
</dbReference>
<dbReference type="InterPro" id="IPR001926">
    <property type="entry name" value="TrpB-like_PALP"/>
</dbReference>
<evidence type="ECO:0000256" key="8">
    <source>
        <dbReference type="ARBA" id="ARBA00023239"/>
    </source>
</evidence>
<dbReference type="GO" id="GO:0018114">
    <property type="term" value="F:threonine racemase activity"/>
    <property type="evidence" value="ECO:0007669"/>
    <property type="project" value="TreeGrafter"/>
</dbReference>
<dbReference type="GO" id="GO:0000287">
    <property type="term" value="F:magnesium ion binding"/>
    <property type="evidence" value="ECO:0007669"/>
    <property type="project" value="TreeGrafter"/>
</dbReference>
<evidence type="ECO:0000256" key="3">
    <source>
        <dbReference type="ARBA" id="ARBA00001936"/>
    </source>
</evidence>
<dbReference type="InterPro" id="IPR000634">
    <property type="entry name" value="Ser/Thr_deHydtase_PyrdxlP-BS"/>
</dbReference>
<keyword evidence="6" id="KW-0460">Magnesium</keyword>
<evidence type="ECO:0000256" key="1">
    <source>
        <dbReference type="ARBA" id="ARBA00001913"/>
    </source>
</evidence>
<evidence type="ECO:0000313" key="10">
    <source>
        <dbReference type="EMBL" id="MBB3064462.1"/>
    </source>
</evidence>
<proteinExistence type="inferred from homology"/>
<comment type="cofactor">
    <cofactor evidence="4">
        <name>Mg(2+)</name>
        <dbReference type="ChEBI" id="CHEBI:18420"/>
    </cofactor>
</comment>
<dbReference type="InterPro" id="IPR036052">
    <property type="entry name" value="TrpB-like_PALP_sf"/>
</dbReference>
<evidence type="ECO:0000256" key="5">
    <source>
        <dbReference type="ARBA" id="ARBA00010869"/>
    </source>
</evidence>